<keyword evidence="3" id="KW-1185">Reference proteome</keyword>
<evidence type="ECO:0000256" key="1">
    <source>
        <dbReference type="SAM" id="MobiDB-lite"/>
    </source>
</evidence>
<sequence length="145" mass="15017">MSGLGGIDEVFNPGAFEAKQFLDAEQRLPAPAPLAGDPAGDIYGDEPIVLDLVDEDEEDQDARLTPEQAAALSAEQPAQPFAEDEQQAAAASSIAVHALAYEHALAQETPDAEPEPGAHADVDAAIDAVPEEVVPSSDGPRHAAD</sequence>
<comment type="caution">
    <text evidence="2">The sequence shown here is derived from an EMBL/GenBank/DDBJ whole genome shotgun (WGS) entry which is preliminary data.</text>
</comment>
<evidence type="ECO:0000313" key="2">
    <source>
        <dbReference type="EMBL" id="ROR80585.1"/>
    </source>
</evidence>
<dbReference type="Proteomes" id="UP000266915">
    <property type="component" value="Unassembled WGS sequence"/>
</dbReference>
<feature type="compositionally biased region" description="Low complexity" evidence="1">
    <location>
        <begin position="74"/>
        <end position="89"/>
    </location>
</feature>
<organism evidence="2 3">
    <name type="scientific">Plantibacter flavus</name>
    <dbReference type="NCBI Taxonomy" id="150123"/>
    <lineage>
        <taxon>Bacteria</taxon>
        <taxon>Bacillati</taxon>
        <taxon>Actinomycetota</taxon>
        <taxon>Actinomycetes</taxon>
        <taxon>Micrococcales</taxon>
        <taxon>Microbacteriaceae</taxon>
        <taxon>Plantibacter</taxon>
    </lineage>
</organism>
<dbReference type="AlphaFoldDB" id="A0A3N2BZ80"/>
<name>A0A3N2BZ80_9MICO</name>
<dbReference type="EMBL" id="RKHL01000001">
    <property type="protein sequence ID" value="ROR80585.1"/>
    <property type="molecule type" value="Genomic_DNA"/>
</dbReference>
<gene>
    <name evidence="2" type="ORF">EDD42_0626</name>
</gene>
<dbReference type="RefSeq" id="WP_085511922.1">
    <property type="nucleotide sequence ID" value="NZ_FXAP01000003.1"/>
</dbReference>
<reference evidence="2 3" key="1">
    <citation type="submission" date="2018-11" db="EMBL/GenBank/DDBJ databases">
        <title>Sequencing the genomes of 1000 actinobacteria strains.</title>
        <authorList>
            <person name="Klenk H.-P."/>
        </authorList>
    </citation>
    <scope>NUCLEOTIDE SEQUENCE [LARGE SCALE GENOMIC DNA]</scope>
    <source>
        <strain evidence="2 3">DSM 14012</strain>
    </source>
</reference>
<evidence type="ECO:0000313" key="3">
    <source>
        <dbReference type="Proteomes" id="UP000266915"/>
    </source>
</evidence>
<feature type="region of interest" description="Disordered" evidence="1">
    <location>
        <begin position="54"/>
        <end position="89"/>
    </location>
</feature>
<accession>A0A3N2BZ80</accession>
<feature type="compositionally biased region" description="Low complexity" evidence="1">
    <location>
        <begin position="123"/>
        <end position="135"/>
    </location>
</feature>
<proteinExistence type="predicted"/>
<feature type="region of interest" description="Disordered" evidence="1">
    <location>
        <begin position="105"/>
        <end position="145"/>
    </location>
</feature>
<protein>
    <submittedName>
        <fullName evidence="2">Uncharacterized protein</fullName>
    </submittedName>
</protein>